<dbReference type="Pfam" id="PF00652">
    <property type="entry name" value="Ricin_B_lectin"/>
    <property type="match status" value="1"/>
</dbReference>
<dbReference type="AlphaFoldDB" id="A0A543CJE4"/>
<proteinExistence type="predicted"/>
<feature type="compositionally biased region" description="Low complexity" evidence="1">
    <location>
        <begin position="163"/>
        <end position="179"/>
    </location>
</feature>
<feature type="region of interest" description="Disordered" evidence="1">
    <location>
        <begin position="154"/>
        <end position="196"/>
    </location>
</feature>
<feature type="compositionally biased region" description="Low complexity" evidence="1">
    <location>
        <begin position="86"/>
        <end position="98"/>
    </location>
</feature>
<feature type="domain" description="Ricin B lectin" evidence="3">
    <location>
        <begin position="214"/>
        <end position="354"/>
    </location>
</feature>
<dbReference type="SUPFAM" id="SSF50370">
    <property type="entry name" value="Ricin B-like lectins"/>
    <property type="match status" value="1"/>
</dbReference>
<name>A0A543CJE4_9ACTN</name>
<keyword evidence="2" id="KW-0472">Membrane</keyword>
<dbReference type="Proteomes" id="UP000316096">
    <property type="component" value="Unassembled WGS sequence"/>
</dbReference>
<protein>
    <submittedName>
        <fullName evidence="4">Ricin-type beta-trefoil lectin protein</fullName>
    </submittedName>
</protein>
<dbReference type="OrthoDB" id="2986171at2"/>
<evidence type="ECO:0000259" key="3">
    <source>
        <dbReference type="Pfam" id="PF00652"/>
    </source>
</evidence>
<accession>A0A543CJE4</accession>
<dbReference type="RefSeq" id="WP_141955910.1">
    <property type="nucleotide sequence ID" value="NZ_VFOZ01000001.1"/>
</dbReference>
<keyword evidence="2" id="KW-1133">Transmembrane helix</keyword>
<feature type="transmembrane region" description="Helical" evidence="2">
    <location>
        <begin position="116"/>
        <end position="136"/>
    </location>
</feature>
<keyword evidence="4" id="KW-0430">Lectin</keyword>
<evidence type="ECO:0000256" key="1">
    <source>
        <dbReference type="SAM" id="MobiDB-lite"/>
    </source>
</evidence>
<dbReference type="InterPro" id="IPR035992">
    <property type="entry name" value="Ricin_B-like_lectins"/>
</dbReference>
<dbReference type="GO" id="GO:0030246">
    <property type="term" value="F:carbohydrate binding"/>
    <property type="evidence" value="ECO:0007669"/>
    <property type="project" value="UniProtKB-KW"/>
</dbReference>
<feature type="region of interest" description="Disordered" evidence="1">
    <location>
        <begin position="1"/>
        <end position="109"/>
    </location>
</feature>
<reference evidence="4 5" key="1">
    <citation type="submission" date="2019-06" db="EMBL/GenBank/DDBJ databases">
        <title>Sequencing the genomes of 1000 actinobacteria strains.</title>
        <authorList>
            <person name="Klenk H.-P."/>
        </authorList>
    </citation>
    <scope>NUCLEOTIDE SEQUENCE [LARGE SCALE GENOMIC DNA]</scope>
    <source>
        <strain evidence="4 5">DSM 102200</strain>
    </source>
</reference>
<comment type="caution">
    <text evidence="4">The sequence shown here is derived from an EMBL/GenBank/DDBJ whole genome shotgun (WGS) entry which is preliminary data.</text>
</comment>
<evidence type="ECO:0000313" key="4">
    <source>
        <dbReference type="EMBL" id="TQL97140.1"/>
    </source>
</evidence>
<dbReference type="EMBL" id="VFOZ01000001">
    <property type="protein sequence ID" value="TQL97140.1"/>
    <property type="molecule type" value="Genomic_DNA"/>
</dbReference>
<dbReference type="PROSITE" id="PS50231">
    <property type="entry name" value="RICIN_B_LECTIN"/>
    <property type="match status" value="1"/>
</dbReference>
<dbReference type="InterPro" id="IPR000772">
    <property type="entry name" value="Ricin_B_lectin"/>
</dbReference>
<dbReference type="CDD" id="cd00161">
    <property type="entry name" value="beta-trefoil_Ricin-like"/>
    <property type="match status" value="1"/>
</dbReference>
<evidence type="ECO:0000313" key="5">
    <source>
        <dbReference type="Proteomes" id="UP000316096"/>
    </source>
</evidence>
<keyword evidence="5" id="KW-1185">Reference proteome</keyword>
<dbReference type="Gene3D" id="2.80.10.50">
    <property type="match status" value="1"/>
</dbReference>
<feature type="compositionally biased region" description="Low complexity" evidence="1">
    <location>
        <begin position="29"/>
        <end position="44"/>
    </location>
</feature>
<sequence>MSSQSESGDRAKSLGVRRSVELPETDVTAAGDLAPAADAEPAGESDGSGLADEAAGSTEADRTSVEETGQAAESPADAAEKEKKAVPAAEVAVTPPAVSGAAAGDGMPPDRPKKTVLAAVAIGGAVVLAIPLLLIGTGAHHEKKQRTAAAANTVLPGDGQQPGAFTSASPTATPSPSASAKKKAKPKESKKAGAAKKKVAASAKKSGFAGVSNVLLKNAASGLCADVPGYGKGSTDGPVAQYYCALGDADNQVWSLGVMRDMKGPHGTALFTIRNTKDDYCMDLPGYSGVSAGTKVTEYYCRPKGDNQLWYRSHTRGHLYRLRSYSSHGLCLGSTGRSHARDKQLEIHKCGSGDEWSWPSGE</sequence>
<organism evidence="4 5">
    <name type="scientific">Actinoallomurus bryophytorum</name>
    <dbReference type="NCBI Taxonomy" id="1490222"/>
    <lineage>
        <taxon>Bacteria</taxon>
        <taxon>Bacillati</taxon>
        <taxon>Actinomycetota</taxon>
        <taxon>Actinomycetes</taxon>
        <taxon>Streptosporangiales</taxon>
        <taxon>Thermomonosporaceae</taxon>
        <taxon>Actinoallomurus</taxon>
    </lineage>
</organism>
<keyword evidence="2" id="KW-0812">Transmembrane</keyword>
<gene>
    <name evidence="4" type="ORF">FB559_2716</name>
</gene>
<evidence type="ECO:0000256" key="2">
    <source>
        <dbReference type="SAM" id="Phobius"/>
    </source>
</evidence>